<gene>
    <name evidence="1" type="ORF">CCUG63697_02803</name>
</gene>
<reference evidence="1 2" key="1">
    <citation type="journal article" date="2019" name="Sci. Rep.">
        <title>Extended insight into the Mycobacterium chelonae-abscessus complex through whole genome sequencing of Mycobacterium salmoniphilum outbreak and Mycobacterium salmoniphilum-like strains.</title>
        <authorList>
            <person name="Behra P.R.K."/>
            <person name="Das S."/>
            <person name="Pettersson B.M.F."/>
            <person name="Shirreff L."/>
            <person name="DuCote T."/>
            <person name="Jacobsson K.G."/>
            <person name="Ennis D.G."/>
            <person name="Kirsebom L.A."/>
        </authorList>
    </citation>
    <scope>NUCLEOTIDE SEQUENCE [LARGE SCALE GENOMIC DNA]</scope>
    <source>
        <strain evidence="1 2">CCUG 63697</strain>
    </source>
</reference>
<sequence length="384" mass="42180">MGGGAGMSLSPFDDYPIHQIADVVRHVGTSDRNFYDRYYFGCHGGRADLPYLITGLGVYPNLGVTDAFASVRNGDDILVFRASRALGDDRADLNVGPYRVEVVEGLKKIRVILEPGWKDAAYDISFDLTYTGEIPASLEPGHYQRQMGRVMFDTARFAQTGTWTGQLTVDGTTHELDGINWSGNRDRSWGIRPVGEGEPAGRRATLAGGFFWLYNVISFPEYSIVFINQEDEHGNKVVSGARRVWRDPSKGIDELGPITHDITLVPGTREASSAVITLGDITIKADIVLPHYFGFGTGYGLDPDWRHGMWQGDLVVQGKRYKTAELDATLKLLCPVDNLASFTAIENGVETHGSGLFEFGPIGPHKPSGFTGFVDTHQERDSDS</sequence>
<accession>A0A4R8RDB6</accession>
<dbReference type="SUPFAM" id="SSF159245">
    <property type="entry name" value="AttH-like"/>
    <property type="match status" value="1"/>
</dbReference>
<protein>
    <submittedName>
        <fullName evidence="1">Uncharacterized protein</fullName>
    </submittedName>
</protein>
<proteinExistence type="predicted"/>
<dbReference type="AlphaFoldDB" id="A0A4R8RDB6"/>
<evidence type="ECO:0000313" key="1">
    <source>
        <dbReference type="EMBL" id="TDZ51287.1"/>
    </source>
</evidence>
<comment type="caution">
    <text evidence="1">The sequence shown here is derived from an EMBL/GenBank/DDBJ whole genome shotgun (WGS) entry which is preliminary data.</text>
</comment>
<dbReference type="EMBL" id="PECC01000027">
    <property type="protein sequence ID" value="TDZ51287.1"/>
    <property type="molecule type" value="Genomic_DNA"/>
</dbReference>
<evidence type="ECO:0000313" key="2">
    <source>
        <dbReference type="Proteomes" id="UP000295165"/>
    </source>
</evidence>
<name>A0A4R8RDB6_9MYCO</name>
<dbReference type="Proteomes" id="UP000295165">
    <property type="component" value="Unassembled WGS sequence"/>
</dbReference>
<keyword evidence="2" id="KW-1185">Reference proteome</keyword>
<organism evidence="1 2">
    <name type="scientific">Mycobacteroides franklinii</name>
    <dbReference type="NCBI Taxonomy" id="948102"/>
    <lineage>
        <taxon>Bacteria</taxon>
        <taxon>Bacillati</taxon>
        <taxon>Actinomycetota</taxon>
        <taxon>Actinomycetes</taxon>
        <taxon>Mycobacteriales</taxon>
        <taxon>Mycobacteriaceae</taxon>
        <taxon>Mycobacteroides</taxon>
    </lineage>
</organism>